<evidence type="ECO:0000256" key="1">
    <source>
        <dbReference type="ARBA" id="ARBA00023015"/>
    </source>
</evidence>
<feature type="domain" description="HTH cro/C1-type" evidence="4">
    <location>
        <begin position="19"/>
        <end position="70"/>
    </location>
</feature>
<dbReference type="SUPFAM" id="SSF47413">
    <property type="entry name" value="lambda repressor-like DNA-binding domains"/>
    <property type="match status" value="1"/>
</dbReference>
<dbReference type="PROSITE" id="PS50943">
    <property type="entry name" value="HTH_CROC1"/>
    <property type="match status" value="1"/>
</dbReference>
<dbReference type="AlphaFoldDB" id="A0A2V4E342"/>
<gene>
    <name evidence="5" type="ORF">DKK79_05320</name>
</gene>
<evidence type="ECO:0000256" key="3">
    <source>
        <dbReference type="ARBA" id="ARBA00023163"/>
    </source>
</evidence>
<evidence type="ECO:0000256" key="2">
    <source>
        <dbReference type="ARBA" id="ARBA00023125"/>
    </source>
</evidence>
<dbReference type="Pfam" id="PF01381">
    <property type="entry name" value="HTH_3"/>
    <property type="match status" value="1"/>
</dbReference>
<dbReference type="InterPro" id="IPR010982">
    <property type="entry name" value="Lambda_DNA-bd_dom_sf"/>
</dbReference>
<protein>
    <submittedName>
        <fullName evidence="5">XRE family transcriptional regulator</fullName>
    </submittedName>
</protein>
<reference evidence="5 6" key="1">
    <citation type="submission" date="2018-05" db="EMBL/GenBank/DDBJ databases">
        <title>Reference genomes for bee gut microbiota database.</title>
        <authorList>
            <person name="Ellegaard K.M."/>
        </authorList>
    </citation>
    <scope>NUCLEOTIDE SEQUENCE [LARGE SCALE GENOMIC DNA]</scope>
    <source>
        <strain evidence="5 6">ESL0177</strain>
    </source>
</reference>
<organism evidence="5 6">
    <name type="scientific">Gilliamella apicola</name>
    <dbReference type="NCBI Taxonomy" id="1196095"/>
    <lineage>
        <taxon>Bacteria</taxon>
        <taxon>Pseudomonadati</taxon>
        <taxon>Pseudomonadota</taxon>
        <taxon>Gammaproteobacteria</taxon>
        <taxon>Orbales</taxon>
        <taxon>Orbaceae</taxon>
        <taxon>Gilliamella</taxon>
    </lineage>
</organism>
<dbReference type="Proteomes" id="UP000247483">
    <property type="component" value="Unassembled WGS sequence"/>
</dbReference>
<proteinExistence type="predicted"/>
<dbReference type="Gene3D" id="1.10.260.40">
    <property type="entry name" value="lambda repressor-like DNA-binding domains"/>
    <property type="match status" value="1"/>
</dbReference>
<evidence type="ECO:0000313" key="6">
    <source>
        <dbReference type="Proteomes" id="UP000247483"/>
    </source>
</evidence>
<dbReference type="EMBL" id="QGLP01000004">
    <property type="protein sequence ID" value="PXZ06259.1"/>
    <property type="molecule type" value="Genomic_DNA"/>
</dbReference>
<keyword evidence="1" id="KW-0805">Transcription regulation</keyword>
<evidence type="ECO:0000259" key="4">
    <source>
        <dbReference type="PROSITE" id="PS50943"/>
    </source>
</evidence>
<accession>A0A2V4E342</accession>
<name>A0A2V4E342_9GAMM</name>
<evidence type="ECO:0000313" key="5">
    <source>
        <dbReference type="EMBL" id="PXZ06259.1"/>
    </source>
</evidence>
<dbReference type="InterPro" id="IPR052359">
    <property type="entry name" value="HTH-type_reg/antitoxin"/>
</dbReference>
<dbReference type="GO" id="GO:0003677">
    <property type="term" value="F:DNA binding"/>
    <property type="evidence" value="ECO:0007669"/>
    <property type="project" value="UniProtKB-KW"/>
</dbReference>
<dbReference type="SMART" id="SM00530">
    <property type="entry name" value="HTH_XRE"/>
    <property type="match status" value="1"/>
</dbReference>
<dbReference type="PANTHER" id="PTHR36511:SF4">
    <property type="entry name" value="ANTITOXIN MQSA"/>
    <property type="match status" value="1"/>
</dbReference>
<comment type="caution">
    <text evidence="5">The sequence shown here is derived from an EMBL/GenBank/DDBJ whole genome shotgun (WGS) entry which is preliminary data.</text>
</comment>
<dbReference type="CDD" id="cd00093">
    <property type="entry name" value="HTH_XRE"/>
    <property type="match status" value="1"/>
</dbReference>
<sequence>MLTGQNGKTARVKLTSAAEARQKTGMSQSEFANLLGISKKTLQGWEQGRREPQGPAKVLIKIANTHPEVLREINKTDTQFA</sequence>
<dbReference type="PANTHER" id="PTHR36511">
    <property type="entry name" value="MERR FAMILY BACTERIAL REGULATORY PROTEIN"/>
    <property type="match status" value="1"/>
</dbReference>
<keyword evidence="2" id="KW-0238">DNA-binding</keyword>
<keyword evidence="3" id="KW-0804">Transcription</keyword>
<dbReference type="InterPro" id="IPR001387">
    <property type="entry name" value="Cro/C1-type_HTH"/>
</dbReference>